<dbReference type="GO" id="GO:0004312">
    <property type="term" value="F:fatty acid synthase activity"/>
    <property type="evidence" value="ECO:0007669"/>
    <property type="project" value="TreeGrafter"/>
</dbReference>
<dbReference type="InterPro" id="IPR050091">
    <property type="entry name" value="PKS_NRPS_Biosynth_Enz"/>
</dbReference>
<feature type="domain" description="Ketosynthase family 3 (KS3)" evidence="12">
    <location>
        <begin position="1700"/>
        <end position="2122"/>
    </location>
</feature>
<dbReference type="SUPFAM" id="SSF53901">
    <property type="entry name" value="Thiolase-like"/>
    <property type="match status" value="2"/>
</dbReference>
<dbReference type="Gene3D" id="3.40.50.720">
    <property type="entry name" value="NAD(P)-binding Rossmann-like Domain"/>
    <property type="match status" value="2"/>
</dbReference>
<feature type="region of interest" description="C-terminal hotdog fold" evidence="10">
    <location>
        <begin position="1016"/>
        <end position="1152"/>
    </location>
</feature>
<evidence type="ECO:0000313" key="15">
    <source>
        <dbReference type="Proteomes" id="UP000316184"/>
    </source>
</evidence>
<organism evidence="14 15">
    <name type="scientific">Saccharopolyspora dendranthemae</name>
    <dbReference type="NCBI Taxonomy" id="1181886"/>
    <lineage>
        <taxon>Bacteria</taxon>
        <taxon>Bacillati</taxon>
        <taxon>Actinomycetota</taxon>
        <taxon>Actinomycetes</taxon>
        <taxon>Pseudonocardiales</taxon>
        <taxon>Pseudonocardiaceae</taxon>
        <taxon>Saccharopolyspora</taxon>
    </lineage>
</organism>
<dbReference type="InterPro" id="IPR013968">
    <property type="entry name" value="PKS_KR"/>
</dbReference>
<dbReference type="PROSITE" id="PS00606">
    <property type="entry name" value="KS3_1"/>
    <property type="match status" value="2"/>
</dbReference>
<dbReference type="EMBL" id="VIWX01000004">
    <property type="protein sequence ID" value="TWF93873.1"/>
    <property type="molecule type" value="Genomic_DNA"/>
</dbReference>
<feature type="active site" description="Proton acceptor; for dehydratase activity" evidence="10">
    <location>
        <position position="2582"/>
    </location>
</feature>
<dbReference type="Pfam" id="PF22953">
    <property type="entry name" value="SpnB_Rossmann"/>
    <property type="match status" value="2"/>
</dbReference>
<dbReference type="SUPFAM" id="SSF55048">
    <property type="entry name" value="Probable ACP-binding domain of malonyl-CoA ACP transacylase"/>
    <property type="match status" value="2"/>
</dbReference>
<dbReference type="GO" id="GO:0031177">
    <property type="term" value="F:phosphopantetheine binding"/>
    <property type="evidence" value="ECO:0007669"/>
    <property type="project" value="InterPro"/>
</dbReference>
<dbReference type="SMART" id="SM00827">
    <property type="entry name" value="PKS_AT"/>
    <property type="match status" value="2"/>
</dbReference>
<dbReference type="InterPro" id="IPR049552">
    <property type="entry name" value="PKS_DH_N"/>
</dbReference>
<feature type="active site" description="Proton acceptor; for dehydratase activity" evidence="10">
    <location>
        <position position="912"/>
    </location>
</feature>
<keyword evidence="4" id="KW-0597">Phosphoprotein</keyword>
<dbReference type="InterPro" id="IPR014031">
    <property type="entry name" value="Ketoacyl_synth_C"/>
</dbReference>
<keyword evidence="15" id="KW-1185">Reference proteome</keyword>
<keyword evidence="6" id="KW-0677">Repeat</keyword>
<proteinExistence type="predicted"/>
<comment type="cofactor">
    <cofactor evidence="1">
        <name>pantetheine 4'-phosphate</name>
        <dbReference type="ChEBI" id="CHEBI:47942"/>
    </cofactor>
</comment>
<feature type="domain" description="Carrier" evidence="11">
    <location>
        <begin position="3244"/>
        <end position="3319"/>
    </location>
</feature>
<dbReference type="InterPro" id="IPR049900">
    <property type="entry name" value="PKS_mFAS_DH"/>
</dbReference>
<dbReference type="InterPro" id="IPR057326">
    <property type="entry name" value="KR_dom"/>
</dbReference>
<keyword evidence="9" id="KW-0012">Acyltransferase</keyword>
<keyword evidence="5 14" id="KW-0808">Transferase</keyword>
<dbReference type="SMART" id="SM01294">
    <property type="entry name" value="PKS_PP_betabranch"/>
    <property type="match status" value="2"/>
</dbReference>
<dbReference type="SMART" id="SM00822">
    <property type="entry name" value="PKS_KR"/>
    <property type="match status" value="2"/>
</dbReference>
<dbReference type="PANTHER" id="PTHR43775">
    <property type="entry name" value="FATTY ACID SYNTHASE"/>
    <property type="match status" value="1"/>
</dbReference>
<dbReference type="InterPro" id="IPR009081">
    <property type="entry name" value="PP-bd_ACP"/>
</dbReference>
<dbReference type="InterPro" id="IPR049551">
    <property type="entry name" value="PKS_DH_C"/>
</dbReference>
<dbReference type="PROSITE" id="PS00012">
    <property type="entry name" value="PHOSPHOPANTETHEINE"/>
    <property type="match status" value="2"/>
</dbReference>
<dbReference type="InterPro" id="IPR020807">
    <property type="entry name" value="PKS_DH"/>
</dbReference>
<accession>A0A561U3D7</accession>
<evidence type="ECO:0000256" key="7">
    <source>
        <dbReference type="ARBA" id="ARBA00023194"/>
    </source>
</evidence>
<evidence type="ECO:0000259" key="11">
    <source>
        <dbReference type="PROSITE" id="PS50075"/>
    </source>
</evidence>
<dbReference type="CDD" id="cd08956">
    <property type="entry name" value="KR_3_FAS_SDR_x"/>
    <property type="match status" value="2"/>
</dbReference>
<dbReference type="InterPro" id="IPR020841">
    <property type="entry name" value="PKS_Beta-ketoAc_synthase_dom"/>
</dbReference>
<evidence type="ECO:0000256" key="10">
    <source>
        <dbReference type="PROSITE-ProRule" id="PRU01363"/>
    </source>
</evidence>
<protein>
    <submittedName>
        <fullName evidence="14">Acyl transferase domain-containing protein</fullName>
    </submittedName>
</protein>
<evidence type="ECO:0000256" key="3">
    <source>
        <dbReference type="ARBA" id="ARBA00022450"/>
    </source>
</evidence>
<feature type="region of interest" description="C-terminal hotdog fold" evidence="10">
    <location>
        <begin position="2685"/>
        <end position="2831"/>
    </location>
</feature>
<reference evidence="14 15" key="1">
    <citation type="submission" date="2019-06" db="EMBL/GenBank/DDBJ databases">
        <title>Sequencing the genomes of 1000 actinobacteria strains.</title>
        <authorList>
            <person name="Klenk H.-P."/>
        </authorList>
    </citation>
    <scope>NUCLEOTIDE SEQUENCE [LARGE SCALE GENOMIC DNA]</scope>
    <source>
        <strain evidence="14 15">DSM 46699</strain>
    </source>
</reference>
<feature type="region of interest" description="N-terminal hotdog fold" evidence="10">
    <location>
        <begin position="2550"/>
        <end position="2672"/>
    </location>
</feature>
<feature type="domain" description="Ketosynthase family 3 (KS3)" evidence="12">
    <location>
        <begin position="35"/>
        <end position="452"/>
    </location>
</feature>
<dbReference type="GO" id="GO:0006633">
    <property type="term" value="P:fatty acid biosynthetic process"/>
    <property type="evidence" value="ECO:0007669"/>
    <property type="project" value="InterPro"/>
</dbReference>
<feature type="domain" description="PKS/mFAS DH" evidence="13">
    <location>
        <begin position="2550"/>
        <end position="2831"/>
    </location>
</feature>
<dbReference type="InterPro" id="IPR001227">
    <property type="entry name" value="Ac_transferase_dom_sf"/>
</dbReference>
<dbReference type="InterPro" id="IPR020806">
    <property type="entry name" value="PKS_PP-bd"/>
</dbReference>
<evidence type="ECO:0000256" key="5">
    <source>
        <dbReference type="ARBA" id="ARBA00022679"/>
    </source>
</evidence>
<dbReference type="InterPro" id="IPR016039">
    <property type="entry name" value="Thiolase-like"/>
</dbReference>
<name>A0A561U3D7_9PSEU</name>
<dbReference type="SUPFAM" id="SSF52151">
    <property type="entry name" value="FabD/lysophospholipase-like"/>
    <property type="match status" value="2"/>
</dbReference>
<comment type="caution">
    <text evidence="14">The sequence shown here is derived from an EMBL/GenBank/DDBJ whole genome shotgun (WGS) entry which is preliminary data.</text>
</comment>
<dbReference type="Gene3D" id="3.40.366.10">
    <property type="entry name" value="Malonyl-Coenzyme A Acyl Carrier Protein, domain 2"/>
    <property type="match status" value="2"/>
</dbReference>
<dbReference type="CDD" id="cd00833">
    <property type="entry name" value="PKS"/>
    <property type="match status" value="2"/>
</dbReference>
<keyword evidence="8" id="KW-0511">Multifunctional enzyme</keyword>
<dbReference type="Gene3D" id="3.30.70.3290">
    <property type="match status" value="2"/>
</dbReference>
<evidence type="ECO:0000256" key="1">
    <source>
        <dbReference type="ARBA" id="ARBA00001957"/>
    </source>
</evidence>
<dbReference type="PROSITE" id="PS50075">
    <property type="entry name" value="CARRIER"/>
    <property type="match status" value="2"/>
</dbReference>
<keyword evidence="7" id="KW-0045">Antibiotic biosynthesis</keyword>
<evidence type="ECO:0000256" key="4">
    <source>
        <dbReference type="ARBA" id="ARBA00022553"/>
    </source>
</evidence>
<feature type="domain" description="Carrier" evidence="11">
    <location>
        <begin position="1606"/>
        <end position="1681"/>
    </location>
</feature>
<evidence type="ECO:0000256" key="6">
    <source>
        <dbReference type="ARBA" id="ARBA00022737"/>
    </source>
</evidence>
<dbReference type="Pfam" id="PF00698">
    <property type="entry name" value="Acyl_transf_1"/>
    <property type="match status" value="2"/>
</dbReference>
<dbReference type="InterPro" id="IPR006162">
    <property type="entry name" value="Ppantetheine_attach_site"/>
</dbReference>
<dbReference type="InterPro" id="IPR055123">
    <property type="entry name" value="SpnB-like_Rossmann"/>
</dbReference>
<evidence type="ECO:0000259" key="12">
    <source>
        <dbReference type="PROSITE" id="PS52004"/>
    </source>
</evidence>
<dbReference type="InterPro" id="IPR042104">
    <property type="entry name" value="PKS_dehydratase_sf"/>
</dbReference>
<dbReference type="Gene3D" id="1.10.1200.10">
    <property type="entry name" value="ACP-like"/>
    <property type="match status" value="2"/>
</dbReference>
<dbReference type="InterPro" id="IPR036291">
    <property type="entry name" value="NAD(P)-bd_dom_sf"/>
</dbReference>
<feature type="active site" description="Proton donor; for dehydratase activity" evidence="10">
    <location>
        <position position="2743"/>
    </location>
</feature>
<evidence type="ECO:0000256" key="9">
    <source>
        <dbReference type="ARBA" id="ARBA00023315"/>
    </source>
</evidence>
<dbReference type="Gene3D" id="3.40.47.10">
    <property type="match status" value="2"/>
</dbReference>
<dbReference type="SUPFAM" id="SSF47336">
    <property type="entry name" value="ACP-like"/>
    <property type="match status" value="2"/>
</dbReference>
<keyword evidence="3" id="KW-0596">Phosphopantetheine</keyword>
<dbReference type="PANTHER" id="PTHR43775:SF51">
    <property type="entry name" value="INACTIVE PHENOLPHTHIOCEROL SYNTHESIS POLYKETIDE SYNTHASE TYPE I PKS1-RELATED"/>
    <property type="match status" value="1"/>
</dbReference>
<dbReference type="OrthoDB" id="9778690at2"/>
<dbReference type="Pfam" id="PF08659">
    <property type="entry name" value="KR"/>
    <property type="match status" value="2"/>
</dbReference>
<evidence type="ECO:0000256" key="2">
    <source>
        <dbReference type="ARBA" id="ARBA00004792"/>
    </source>
</evidence>
<dbReference type="InterPro" id="IPR016036">
    <property type="entry name" value="Malonyl_transacylase_ACP-bd"/>
</dbReference>
<dbReference type="InterPro" id="IPR014030">
    <property type="entry name" value="Ketoacyl_synth_N"/>
</dbReference>
<dbReference type="PROSITE" id="PS52004">
    <property type="entry name" value="KS3_2"/>
    <property type="match status" value="2"/>
</dbReference>
<evidence type="ECO:0000259" key="13">
    <source>
        <dbReference type="PROSITE" id="PS52019"/>
    </source>
</evidence>
<dbReference type="Pfam" id="PF08990">
    <property type="entry name" value="Docking"/>
    <property type="match status" value="1"/>
</dbReference>
<dbReference type="InterPro" id="IPR018201">
    <property type="entry name" value="Ketoacyl_synth_AS"/>
</dbReference>
<dbReference type="SMART" id="SM00823">
    <property type="entry name" value="PKS_PP"/>
    <property type="match status" value="2"/>
</dbReference>
<feature type="region of interest" description="N-terminal hotdog fold" evidence="10">
    <location>
        <begin position="880"/>
        <end position="1004"/>
    </location>
</feature>
<dbReference type="Pfam" id="PF00550">
    <property type="entry name" value="PP-binding"/>
    <property type="match status" value="2"/>
</dbReference>
<dbReference type="FunFam" id="3.40.47.10:FF:000019">
    <property type="entry name" value="Polyketide synthase type I"/>
    <property type="match status" value="2"/>
</dbReference>
<dbReference type="Pfam" id="PF14765">
    <property type="entry name" value="PS-DH"/>
    <property type="match status" value="2"/>
</dbReference>
<sequence>MPEDQQDRVVEYLRRTTVDLRRARERVSELELRNSESIAIVGMACRFPGGVTSPEALWELVRDGVDAVSSFPDDRGWDTTALAGASLASEGGFLDSAADFDADFFGISPREAAGMDPQQRLVLETAWESLERANIDPARLRGSRTGAFIGTNGQDYATLLGTGTDAPEGHAATGHIASVLSGRVSYAFGFEGPSMTLDTACSSSLVAMHLAAQSLRQGECTLALAGGATVMATPHAFVEFTRQRGLAADGRCKAFSDSADGTGWSEGVGVLVLERLSEAQRNGHRVLAVVRGSAVNSDGASNGLTAPNGPSQQRVIRDALRSAKLEASEVDAVEAHGTGTALGDPIEADALIATYGNDRERPLLLGSVKSNLGHTQAAAGVAGVIKMVMAMRRGVLPRTLHVDAPSSHVDWSGGGVELLTAPVAWPETGRPRHAGVSSFGVSGTNAHVILEHPAVAEVPAPSAWVSPAVVPWVVSAKSEAALDAQIDRLRGSDGVSVDVGFSLVTCRSSFEHRAVLLASRDSVTEAARGVAGERSTAVLFSGQGSQRLGMGRELYDRFPVFAEALDAVLAHLDPAVREVMWGPNAEALNETGIAQPALFALEVALFRLVESFGVRPDQVAGHSIGEIAAAHVAGVFSLADACTVISARARLMQALPTGGAMVAVQAGEPEVLEHLVDGVSIAAVNGPGSVVLAGEEAPVLEVAARWKSTRLKVSHAFHSPLMDPMLAEFRAAISEVSFHAPSIPIAAAGDVTSPEHWVQHVRETVRFGDALSRLADAGVNAFLELGPDGVLTAMAAESAPPDAVVIPALRKDRGDAAAVLSALAGLHVAGVDVDWAPFFADTRAQQVDLPTYPFQRRRYWPRLSAGRADVRAAGLAEVEHPLLGAGVELAGSGGFLFTSRLSLEEHPWLGDHAVAGQALLPGTAFLELAIRAADEVSCDQVEELTLAAPLVIPERGAVQLQVSVGPADEFGRRSVAVLSRPEGEADLPWVEHAGGLLGVRGQDVPADLAAWPPAGALPADVEAGYERFAEAGFDYGPVFRGLRAVWRRGVEVFAEVALPDGVDGSGFGLHPALLDACLHASGIADHELIERAGLPFSWQGVALHVTGASEVRVRVAPGADGELVLTVTDTTGLPVASIDSLRTRPVPAQPGSAVRPENALFGVEWTAVPGSAEALAERVTVLGEDVHEIAEALRSAGVEAGFGTDLASCGAGVVLVPIAGDPGDVVASTHAVTERALSLLQDSLAAESVAGSRLTFVTRGAVSGADPVAAAVWGLVRSAQTEHPGRFGLIDLGAEPVGHDLLARAVTCDEPQVAISGGELLAARLARAAPQDESWGLDGPVLITGGTGELGAVLARHLVAEHGARDLLLVSRRGPEAAGADDLLAELTAQGARVAIRACDVADRPSVARLLDEHEVRAVVHLAGAVEDGVIEALTPESVHRVLRPKVDAAWHLHELTEDLSAFVVFSSAAGVLGTAGQGNYAAANAFLDGLVEHRRSLGMPGVSLAWGPWQLGMASDVDAERLASSGTPPLTREQGVRLFDAAMSTGRPVAVPVRLDLAVLRSAGEVPPLLRRLVRTRSRRSPVGTATTESLMARLNSLGDSERRGALAELVRGEVAAVLGHPDPSAIDTAKAFQELGFDSLTAVDLRNRLGAATGLRLPTTASFDHPTAKALASYLHDELFGSESAAAQLVPVVSSVVDDPVVVVGMSCRYPGGVSSPEDLWRLVSGGVDAISGFPVDRGWDLDSLFDSDPDSAGTSYTRHGGFLHDAGDFDAAFFGMSPREAMATDAQQRLLLEVAWEALERSGLDPNTLRGSQTGVFAGVMYNDYGDLLTEPAFEGYQNLGSSPSVVSGRVAYSFGFEGPAVTVDTACSSSLVAMHLAAQALRQGECSLALAGGVTVMSTPRTFLEFSRQRGLSPDGRCKSFAESADGVGWSEGAGLLVLERLSDAQRHGHPVLAVLRGSAVNSDGASNGLTAPNGPSQQRVIRQALARAGLSTSDVDVVEAHGTGTTLGDPIEAQALLATYGRDRERPLLLGTIKSNIGHAQAASGVAGVIKMVLAMQHGVVPKTLHADTRSSHVDWDSGAVDLVTSPAEWVDAGRPRRAGISSFGVSGTNAHVIIEQPSIAAPEEAPSRPQAGPMPWPVSAKAEAALDEQIARLRRVERPAADVGFSLTSRSELDHRALLVADEGGSPVELARGIAGERSLAVLFSGQGAQRLGMGRELYDRFPVFAEALDAVLAELDPAVRKVMWGDDVEVLNRTGYAQPALFALEVALFRLVESFGVRPDHLAGHSIGEIAAAHVAGVLSLADACALVNARSSLMQALPGGGAMVAVQAAESDVLEHLVDGVSIAAVNGPGSVVLAGEEAPVLEVAARWKSTRLKVSHAFHSPLMDPMLDEFRVVVEGLTFREPQIPIAAAGDVTSPERWVRHVRETVRFADAVTELAETGTSAFLELGPDGVLSALVAESAPGAAVIVPAQRKDEDAQTCLLRALAGLHVNGTDVRWNAAYAGTGARRVDLPTYPFQHQRFWAAGAKRPGDASSLGLAGVEHPLLGAGAELAGSGEQLFSGRVSLDSHPWLGDHVVLGRVLLPGTAFLELAVRAGDELGCARVEELTLAAPLVLPEQGGVDLQVRVGAEDESGRRTLAIHGRPAGAGEWTEHAGGVLAERGSDWNEGAFGEWPPQGAEPVDVEDRYARFADAGFDFGPVFQGLHTAWQRGDEVFAEVRLPAGGPSGFGLHPALLDSALRAAEPTGAVLPFSWQGITVHASGASELRVRLTPGADGTVALALADTAGAPVATIDSLVTRPVSAQQLAGADDLYELRWVPVSPGAPVEREVEVLRTNPGADETEVRTEVLRVLALLREFLARDTDATLLVVTRSAVGETGEDVTDLAGAAVWGLVRSAQAEHPGRVVLADVDGELDAASVLATGEPQVLVRGTRFSGARLRRADASGGPPASTFEPDGTVLITGAGGMLGRLFSRHLVAEHGVRHLVLATRRGESGPGAQELRTELVGWGAEVEFAACDVADRDALAAVLAGISAEHPLTGVVHLAGAIDDGVIEALTDEQVGSVLRPKVDAAVHLHELTSALPLSAFVVFSSAAGVIGGPGQGNYAAANAFLDALVQHRRARGLVGQSLAWGLWEDTGAPGMAAELGAAARQRTARNGVGSLPVEQGVRLFDAAGARSECALVPVRLEAAALRDSTADLPRIFAELVRPNRRRRATAGAGPLLAERLRGASDSEREAMLTELVRTHAATVLGHSEIESVDTGAGFTDLGFDSLTAVELRNALSQATGLRLPATVAFDHPSVTGLAEHLGAELAPVDEDASALTEQRIREVLRRVPLNRLRDAGLLDSLLELGGVRTPSEPSAADDVEDIDEMDAEDLITMAFEGASASGDAASEE</sequence>
<evidence type="ECO:0000313" key="14">
    <source>
        <dbReference type="EMBL" id="TWF93873.1"/>
    </source>
</evidence>
<dbReference type="GO" id="GO:0033068">
    <property type="term" value="P:macrolide biosynthetic process"/>
    <property type="evidence" value="ECO:0007669"/>
    <property type="project" value="UniProtKB-ARBA"/>
</dbReference>
<dbReference type="Gene3D" id="3.10.129.110">
    <property type="entry name" value="Polyketide synthase dehydratase"/>
    <property type="match status" value="2"/>
</dbReference>
<feature type="active site" description="Proton donor; for dehydratase activity" evidence="10">
    <location>
        <position position="1075"/>
    </location>
</feature>
<dbReference type="RefSeq" id="WP_145741813.1">
    <property type="nucleotide sequence ID" value="NZ_VIWX01000004.1"/>
</dbReference>
<dbReference type="InterPro" id="IPR016035">
    <property type="entry name" value="Acyl_Trfase/lysoPLipase"/>
</dbReference>
<dbReference type="Pfam" id="PF21089">
    <property type="entry name" value="PKS_DH_N"/>
    <property type="match status" value="2"/>
</dbReference>
<dbReference type="SMART" id="SM00826">
    <property type="entry name" value="PKS_DH"/>
    <property type="match status" value="2"/>
</dbReference>
<dbReference type="GO" id="GO:0004315">
    <property type="term" value="F:3-oxoacyl-[acyl-carrier-protein] synthase activity"/>
    <property type="evidence" value="ECO:0007669"/>
    <property type="project" value="InterPro"/>
</dbReference>
<dbReference type="SUPFAM" id="SSF51735">
    <property type="entry name" value="NAD(P)-binding Rossmann-fold domains"/>
    <property type="match status" value="4"/>
</dbReference>
<feature type="domain" description="PKS/mFAS DH" evidence="13">
    <location>
        <begin position="880"/>
        <end position="1152"/>
    </location>
</feature>
<dbReference type="FunFam" id="1.10.1200.10:FF:000007">
    <property type="entry name" value="Probable polyketide synthase pks17"/>
    <property type="match status" value="2"/>
</dbReference>
<evidence type="ECO:0000256" key="8">
    <source>
        <dbReference type="ARBA" id="ARBA00023268"/>
    </source>
</evidence>
<dbReference type="SMART" id="SM00825">
    <property type="entry name" value="PKS_KS"/>
    <property type="match status" value="2"/>
</dbReference>
<dbReference type="InterPro" id="IPR014043">
    <property type="entry name" value="Acyl_transferase_dom"/>
</dbReference>
<dbReference type="Pfam" id="PF02801">
    <property type="entry name" value="Ketoacyl-synt_C"/>
    <property type="match status" value="2"/>
</dbReference>
<dbReference type="InterPro" id="IPR036736">
    <property type="entry name" value="ACP-like_sf"/>
</dbReference>
<comment type="pathway">
    <text evidence="2">Antibiotic biosynthesis.</text>
</comment>
<dbReference type="InterPro" id="IPR032821">
    <property type="entry name" value="PKS_assoc"/>
</dbReference>
<gene>
    <name evidence="14" type="ORF">FHU35_14150</name>
</gene>
<dbReference type="Proteomes" id="UP000316184">
    <property type="component" value="Unassembled WGS sequence"/>
</dbReference>
<dbReference type="Pfam" id="PF16197">
    <property type="entry name" value="KAsynt_C_assoc"/>
    <property type="match status" value="2"/>
</dbReference>
<dbReference type="InterPro" id="IPR015083">
    <property type="entry name" value="NorB/c/GfsB-D-like_docking"/>
</dbReference>
<dbReference type="Pfam" id="PF00109">
    <property type="entry name" value="ketoacyl-synt"/>
    <property type="match status" value="2"/>
</dbReference>
<dbReference type="PROSITE" id="PS52019">
    <property type="entry name" value="PKS_MFAS_DH"/>
    <property type="match status" value="2"/>
</dbReference>